<dbReference type="OrthoDB" id="10006023at2759"/>
<dbReference type="SMART" id="SM00028">
    <property type="entry name" value="TPR"/>
    <property type="match status" value="5"/>
</dbReference>
<keyword evidence="10" id="KW-1133">Transmembrane helix</keyword>
<name>X6NJQ8_RETFI</name>
<feature type="compositionally biased region" description="Basic and acidic residues" evidence="9">
    <location>
        <begin position="36"/>
        <end position="50"/>
    </location>
</feature>
<feature type="region of interest" description="Disordered" evidence="9">
    <location>
        <begin position="1"/>
        <end position="50"/>
    </location>
</feature>
<keyword evidence="10" id="KW-0472">Membrane</keyword>
<evidence type="ECO:0000256" key="4">
    <source>
        <dbReference type="ARBA" id="ARBA00022490"/>
    </source>
</evidence>
<feature type="repeat" description="TPR" evidence="8">
    <location>
        <begin position="192"/>
        <end position="225"/>
    </location>
</feature>
<comment type="similarity">
    <text evidence="3">Belongs to the peroxisomal targeting signal receptor family.</text>
</comment>
<dbReference type="Pfam" id="PF13432">
    <property type="entry name" value="TPR_16"/>
    <property type="match status" value="1"/>
</dbReference>
<keyword evidence="6 8" id="KW-0802">TPR repeat</keyword>
<evidence type="ECO:0000256" key="9">
    <source>
        <dbReference type="SAM" id="MobiDB-lite"/>
    </source>
</evidence>
<reference evidence="11 12" key="1">
    <citation type="journal article" date="2013" name="Curr. Biol.">
        <title>The Genome of the Foraminiferan Reticulomyxa filosa.</title>
        <authorList>
            <person name="Glockner G."/>
            <person name="Hulsmann N."/>
            <person name="Schleicher M."/>
            <person name="Noegel A.A."/>
            <person name="Eichinger L."/>
            <person name="Gallinger C."/>
            <person name="Pawlowski J."/>
            <person name="Sierra R."/>
            <person name="Euteneuer U."/>
            <person name="Pillet L."/>
            <person name="Moustafa A."/>
            <person name="Platzer M."/>
            <person name="Groth M."/>
            <person name="Szafranski K."/>
            <person name="Schliwa M."/>
        </authorList>
    </citation>
    <scope>NUCLEOTIDE SEQUENCE [LARGE SCALE GENOMIC DNA]</scope>
</reference>
<comment type="subcellular location">
    <subcellularLocation>
        <location evidence="2">Cytoplasm</location>
    </subcellularLocation>
    <subcellularLocation>
        <location evidence="1">Peroxisome</location>
    </subcellularLocation>
</comment>
<dbReference type="AlphaFoldDB" id="X6NJQ8"/>
<evidence type="ECO:0000256" key="10">
    <source>
        <dbReference type="SAM" id="Phobius"/>
    </source>
</evidence>
<keyword evidence="10" id="KW-0812">Transmembrane</keyword>
<dbReference type="SUPFAM" id="SSF48452">
    <property type="entry name" value="TPR-like"/>
    <property type="match status" value="1"/>
</dbReference>
<evidence type="ECO:0000313" key="12">
    <source>
        <dbReference type="Proteomes" id="UP000023152"/>
    </source>
</evidence>
<accession>X6NJQ8</accession>
<proteinExistence type="inferred from homology"/>
<evidence type="ECO:0000256" key="2">
    <source>
        <dbReference type="ARBA" id="ARBA00004496"/>
    </source>
</evidence>
<keyword evidence="12" id="KW-1185">Reference proteome</keyword>
<dbReference type="GO" id="GO:0005778">
    <property type="term" value="C:peroxisomal membrane"/>
    <property type="evidence" value="ECO:0007669"/>
    <property type="project" value="TreeGrafter"/>
</dbReference>
<dbReference type="PROSITE" id="PS50005">
    <property type="entry name" value="TPR"/>
    <property type="match status" value="4"/>
</dbReference>
<evidence type="ECO:0000256" key="6">
    <source>
        <dbReference type="ARBA" id="ARBA00022803"/>
    </source>
</evidence>
<keyword evidence="5" id="KW-0677">Repeat</keyword>
<evidence type="ECO:0000313" key="11">
    <source>
        <dbReference type="EMBL" id="ETO25949.1"/>
    </source>
</evidence>
<sequence length="421" mass="48033">MDAINPLKTATAETYEFQTANPYLNNEEETTATTDSVEKEDTSKESTKQQLEKDFDYMAEGLRLMKEGNLSEAIFAFEACEAWRYLGQCQADNENEKPAIAAYLKCYELDPYDLDALLALGVSYTNEIDFFQALKFLREWIASHPEYSILAQDALQKTDNDDYYGGWGGSTAEHKKVVELFHKALEINANDPDLHTVLGVLYNITNEYDFAERHFKRALQARPSDPSLWNKLGATQANGQKCQIAIHAYSKALELKPNYVRALSNLGISFANQKKHTEACQSYLASLKLNPHAMPIWDHLRTSLMHLGRNDLMELIEKRDSLEQPCDKSCIFFPFHAFFSSLFPSQKELKFPFLSATVILIFVCFVFFGTVFLSLLTEGNGNTSSYPTIITEPLLKDWKQKFPITVLSFHTKFQKKNTFFP</sequence>
<dbReference type="Proteomes" id="UP000023152">
    <property type="component" value="Unassembled WGS sequence"/>
</dbReference>
<dbReference type="InterPro" id="IPR019734">
    <property type="entry name" value="TPR_rpt"/>
</dbReference>
<dbReference type="PANTHER" id="PTHR10130">
    <property type="entry name" value="PEROXISOMAL TARGETING SIGNAL 1 RECEPTOR PEX5"/>
    <property type="match status" value="1"/>
</dbReference>
<dbReference type="PANTHER" id="PTHR10130:SF0">
    <property type="entry name" value="GH08708P"/>
    <property type="match status" value="1"/>
</dbReference>
<feature type="repeat" description="TPR" evidence="8">
    <location>
        <begin position="80"/>
        <end position="113"/>
    </location>
</feature>
<keyword evidence="4" id="KW-0963">Cytoplasm</keyword>
<feature type="repeat" description="TPR" evidence="8">
    <location>
        <begin position="226"/>
        <end position="259"/>
    </location>
</feature>
<gene>
    <name evidence="11" type="ORF">RFI_11184</name>
</gene>
<feature type="repeat" description="TPR" evidence="8">
    <location>
        <begin position="260"/>
        <end position="293"/>
    </location>
</feature>
<keyword evidence="7" id="KW-0576">Peroxisome</keyword>
<evidence type="ECO:0000256" key="3">
    <source>
        <dbReference type="ARBA" id="ARBA00005348"/>
    </source>
</evidence>
<evidence type="ECO:0000256" key="8">
    <source>
        <dbReference type="PROSITE-ProRule" id="PRU00339"/>
    </source>
</evidence>
<protein>
    <submittedName>
        <fullName evidence="11">Uncharacterized protein</fullName>
    </submittedName>
</protein>
<dbReference type="GO" id="GO:0016560">
    <property type="term" value="P:protein import into peroxisome matrix, docking"/>
    <property type="evidence" value="ECO:0007669"/>
    <property type="project" value="TreeGrafter"/>
</dbReference>
<dbReference type="Gene3D" id="1.25.40.10">
    <property type="entry name" value="Tetratricopeptide repeat domain"/>
    <property type="match status" value="1"/>
</dbReference>
<dbReference type="InterPro" id="IPR024111">
    <property type="entry name" value="PEX5/PEX5L"/>
</dbReference>
<dbReference type="OMA" id="SESWIHT"/>
<dbReference type="EMBL" id="ASPP01008182">
    <property type="protein sequence ID" value="ETO25949.1"/>
    <property type="molecule type" value="Genomic_DNA"/>
</dbReference>
<dbReference type="GO" id="GO:0005052">
    <property type="term" value="F:peroxisome matrix targeting signal-1 binding"/>
    <property type="evidence" value="ECO:0007669"/>
    <property type="project" value="TreeGrafter"/>
</dbReference>
<feature type="transmembrane region" description="Helical" evidence="10">
    <location>
        <begin position="353"/>
        <end position="376"/>
    </location>
</feature>
<organism evidence="11 12">
    <name type="scientific">Reticulomyxa filosa</name>
    <dbReference type="NCBI Taxonomy" id="46433"/>
    <lineage>
        <taxon>Eukaryota</taxon>
        <taxon>Sar</taxon>
        <taxon>Rhizaria</taxon>
        <taxon>Retaria</taxon>
        <taxon>Foraminifera</taxon>
        <taxon>Monothalamids</taxon>
        <taxon>Reticulomyxidae</taxon>
        <taxon>Reticulomyxa</taxon>
    </lineage>
</organism>
<dbReference type="GO" id="GO:0005829">
    <property type="term" value="C:cytosol"/>
    <property type="evidence" value="ECO:0007669"/>
    <property type="project" value="TreeGrafter"/>
</dbReference>
<evidence type="ECO:0000256" key="1">
    <source>
        <dbReference type="ARBA" id="ARBA00004275"/>
    </source>
</evidence>
<dbReference type="InterPro" id="IPR011990">
    <property type="entry name" value="TPR-like_helical_dom_sf"/>
</dbReference>
<evidence type="ECO:0000256" key="5">
    <source>
        <dbReference type="ARBA" id="ARBA00022737"/>
    </source>
</evidence>
<evidence type="ECO:0000256" key="7">
    <source>
        <dbReference type="ARBA" id="ARBA00023140"/>
    </source>
</evidence>
<dbReference type="Pfam" id="PF13181">
    <property type="entry name" value="TPR_8"/>
    <property type="match status" value="1"/>
</dbReference>
<comment type="caution">
    <text evidence="11">The sequence shown here is derived from an EMBL/GenBank/DDBJ whole genome shotgun (WGS) entry which is preliminary data.</text>
</comment>